<keyword evidence="4" id="KW-1185">Reference proteome</keyword>
<evidence type="ECO:0000313" key="4">
    <source>
        <dbReference type="Proteomes" id="UP000319514"/>
    </source>
</evidence>
<feature type="domain" description="SIS" evidence="2">
    <location>
        <begin position="205"/>
        <end position="342"/>
    </location>
</feature>
<sequence>MSGAQGSRGTTAPGALMAAEVASQPEVLERVLREAPAAVQAVAAQVRRFAPRFVLLAARGTSDHAALYAKYLIETTLGLPAGLVSTSTYTTYGAEPDLSGVLWVAVSQSGGSPDLVESTSRARAGGALTLAVTNAAGSPLAEAAQLNLDVLAGPEHSVAATKTYTASLLTLLLLVEAWRDADTLDLQGLPSLAHAALDLPQVAAVAARYRFVDKLVTTSRGYAYPTAREAALKLMETCYLSAHAFSGADLLHGPLALIDADRPVVAIVPEGAGGRALAPVLERLVERGADLCVVAPPGVGAEPTVPLPAGMVERVAPIVQVIPLQQLARELAVSRAQDPDVPRGLSKVTRTL</sequence>
<evidence type="ECO:0000313" key="3">
    <source>
        <dbReference type="EMBL" id="TQL56400.1"/>
    </source>
</evidence>
<dbReference type="PANTHER" id="PTHR10937:SF8">
    <property type="entry name" value="AMINOTRANSFERASE-RELATED"/>
    <property type="match status" value="1"/>
</dbReference>
<evidence type="ECO:0000256" key="1">
    <source>
        <dbReference type="ARBA" id="ARBA00022737"/>
    </source>
</evidence>
<proteinExistence type="predicted"/>
<dbReference type="AlphaFoldDB" id="A0A542Z854"/>
<dbReference type="GO" id="GO:1901135">
    <property type="term" value="P:carbohydrate derivative metabolic process"/>
    <property type="evidence" value="ECO:0007669"/>
    <property type="project" value="InterPro"/>
</dbReference>
<keyword evidence="1" id="KW-0677">Repeat</keyword>
<feature type="domain" description="SIS" evidence="2">
    <location>
        <begin position="42"/>
        <end position="184"/>
    </location>
</feature>
<accession>A0A542Z854</accession>
<dbReference type="GO" id="GO:0097367">
    <property type="term" value="F:carbohydrate derivative binding"/>
    <property type="evidence" value="ECO:0007669"/>
    <property type="project" value="InterPro"/>
</dbReference>
<dbReference type="Proteomes" id="UP000319514">
    <property type="component" value="Unassembled WGS sequence"/>
</dbReference>
<dbReference type="InterPro" id="IPR035466">
    <property type="entry name" value="GlmS/AgaS_SIS"/>
</dbReference>
<name>A0A542Z854_9MICO</name>
<dbReference type="Pfam" id="PF01380">
    <property type="entry name" value="SIS"/>
    <property type="match status" value="2"/>
</dbReference>
<dbReference type="RefSeq" id="WP_342778152.1">
    <property type="nucleotide sequence ID" value="NZ_BAAAKX010000008.1"/>
</dbReference>
<dbReference type="SUPFAM" id="SSF53697">
    <property type="entry name" value="SIS domain"/>
    <property type="match status" value="1"/>
</dbReference>
<comment type="caution">
    <text evidence="3">The sequence shown here is derived from an EMBL/GenBank/DDBJ whole genome shotgun (WGS) entry which is preliminary data.</text>
</comment>
<dbReference type="CDD" id="cd05009">
    <property type="entry name" value="SIS_GlmS_GlmD_2"/>
    <property type="match status" value="1"/>
</dbReference>
<gene>
    <name evidence="3" type="ORF">FB474_4016</name>
</gene>
<dbReference type="EMBL" id="VFOQ01000003">
    <property type="protein sequence ID" value="TQL56400.1"/>
    <property type="molecule type" value="Genomic_DNA"/>
</dbReference>
<dbReference type="InterPro" id="IPR035490">
    <property type="entry name" value="GlmS/FrlB_SIS"/>
</dbReference>
<protein>
    <submittedName>
        <fullName evidence="3">Glutamine--fructose-6-phosphate transaminase</fullName>
    </submittedName>
</protein>
<dbReference type="PROSITE" id="PS51464">
    <property type="entry name" value="SIS"/>
    <property type="match status" value="2"/>
</dbReference>
<dbReference type="CDD" id="cd05008">
    <property type="entry name" value="SIS_GlmS_GlmD_1"/>
    <property type="match status" value="1"/>
</dbReference>
<evidence type="ECO:0000259" key="2">
    <source>
        <dbReference type="PROSITE" id="PS51464"/>
    </source>
</evidence>
<dbReference type="InterPro" id="IPR046348">
    <property type="entry name" value="SIS_dom_sf"/>
</dbReference>
<dbReference type="PANTHER" id="PTHR10937">
    <property type="entry name" value="GLUCOSAMINE--FRUCTOSE-6-PHOSPHATE AMINOTRANSFERASE, ISOMERIZING"/>
    <property type="match status" value="1"/>
</dbReference>
<organism evidence="3 4">
    <name type="scientific">Oryzihumus leptocrescens</name>
    <dbReference type="NCBI Taxonomy" id="297536"/>
    <lineage>
        <taxon>Bacteria</taxon>
        <taxon>Bacillati</taxon>
        <taxon>Actinomycetota</taxon>
        <taxon>Actinomycetes</taxon>
        <taxon>Micrococcales</taxon>
        <taxon>Intrasporangiaceae</taxon>
        <taxon>Oryzihumus</taxon>
    </lineage>
</organism>
<reference evidence="3 4" key="1">
    <citation type="submission" date="2019-06" db="EMBL/GenBank/DDBJ databases">
        <title>Sequencing the genomes of 1000 actinobacteria strains.</title>
        <authorList>
            <person name="Klenk H.-P."/>
        </authorList>
    </citation>
    <scope>NUCLEOTIDE SEQUENCE [LARGE SCALE GENOMIC DNA]</scope>
    <source>
        <strain evidence="3 4">DSM 18082</strain>
    </source>
</reference>
<dbReference type="Gene3D" id="3.40.50.10490">
    <property type="entry name" value="Glucose-6-phosphate isomerase like protein, domain 1"/>
    <property type="match status" value="2"/>
</dbReference>
<dbReference type="InterPro" id="IPR001347">
    <property type="entry name" value="SIS_dom"/>
</dbReference>